<organism evidence="14 15">
    <name type="scientific">Mycoplasma suis (strain Illinois)</name>
    <dbReference type="NCBI Taxonomy" id="768700"/>
    <lineage>
        <taxon>Bacteria</taxon>
        <taxon>Bacillati</taxon>
        <taxon>Mycoplasmatota</taxon>
        <taxon>Mollicutes</taxon>
        <taxon>Mycoplasmataceae</taxon>
        <taxon>Mycoplasma</taxon>
    </lineage>
</organism>
<dbReference type="Gene3D" id="3.90.1570.50">
    <property type="match status" value="1"/>
</dbReference>
<comment type="function">
    <text evidence="11">Subunit R is required for both nuclease and ATPase activities, but not for modification.</text>
</comment>
<keyword evidence="4" id="KW-0540">Nuclease</keyword>
<evidence type="ECO:0000313" key="14">
    <source>
        <dbReference type="EMBL" id="ADX97648.1"/>
    </source>
</evidence>
<comment type="catalytic activity">
    <reaction evidence="1 11">
        <text>Endonucleolytic cleavage of DNA to give random double-stranded fragments with terminal 5'-phosphates, ATP is simultaneously hydrolyzed.</text>
        <dbReference type="EC" id="3.1.21.3"/>
    </reaction>
</comment>
<dbReference type="Pfam" id="PF18766">
    <property type="entry name" value="SWI2_SNF2"/>
    <property type="match status" value="1"/>
</dbReference>
<feature type="domain" description="Restriction endonuclease type I HsdR N-terminal" evidence="12">
    <location>
        <begin position="4"/>
        <end position="190"/>
    </location>
</feature>
<dbReference type="EC" id="3.1.21.3" evidence="11"/>
<evidence type="ECO:0000256" key="9">
    <source>
        <dbReference type="ARBA" id="ARBA00022840"/>
    </source>
</evidence>
<evidence type="ECO:0000256" key="5">
    <source>
        <dbReference type="ARBA" id="ARBA00022741"/>
    </source>
</evidence>
<sequence>MIKKNILNIFQKQLSWKIENFSEIYANGSLKGSIFDREFNSSLKKINSEISSSEIEEVKELLKKDISKEFDLRVNKSKYLLIRDGIQIISKKDEKKKVIKLIDFENPENNLFTLVSDFSLKNKDSKTSNFVGFANGIPLLFIFLVSESLNSFEEKFIKSYKENLKDSPDLFSYNSFCILTNGNESKIGTIGEEFSSYRNWTRLREEEKSNNNIEIFLQGTCNKNNFLDLLENFIIFPKEKGKLKKIMVQNHQFLGVNLAFESYINKEKNKGKLGIFYHTRGSGKKYSILFLAEKIKRKAKESPSFLFISDREFLEEELYELFIDCNVLKKDKDYLVNRKEELKGKLLSKKSYLFCLIHKFYGVSLPEINNKNTLIIVNEACRIFDNSKFEGLVKVFPNSARIGFSSTPLVRGDTKVVRYFGEYISIYELGKAIVDGIALPLAYENRACKIKLLEKSSIKEDFFEMTKEKLPEEYLKIEHLMMVEDRLRRNAQDFVHFFSNNLKQGKGIYICFNSKACLLMRHFIREYWNEEIKKLTKTLQQFVGNEKRKKIEEQIKLMKKFEMEIISNTYGLKAKNIYDYYGIKVEIPKVISSEKLLKKFKSKKDNLKVVFTTSTWPSGFDIKELNFVFIDKPFLNERELMQVVSLPTSKDEGKEEGVIIDYFDNCSGIRGAISNLYSSKRISFGDISLTPQIIGKINTYIRGIENIFSYLSISLKKFESEEKVNKRREMLLEYKKKLLSDIESKEAFNDYYEQLSNIFKSFFSHELTEEIRNKFSFFKIIYNFLNRKDYLMSEKDDLESDLFKLLNKYIKVER</sequence>
<name>F0QQ78_MYCSL</name>
<evidence type="ECO:0000256" key="4">
    <source>
        <dbReference type="ARBA" id="ARBA00022722"/>
    </source>
</evidence>
<dbReference type="InterPro" id="IPR027417">
    <property type="entry name" value="P-loop_NTPase"/>
</dbReference>
<dbReference type="Proteomes" id="UP000007484">
    <property type="component" value="Chromosome"/>
</dbReference>
<dbReference type="GO" id="GO:0003677">
    <property type="term" value="F:DNA binding"/>
    <property type="evidence" value="ECO:0007669"/>
    <property type="project" value="UniProtKB-KW"/>
</dbReference>
<evidence type="ECO:0000256" key="10">
    <source>
        <dbReference type="ARBA" id="ARBA00023125"/>
    </source>
</evidence>
<keyword evidence="7" id="KW-0255">Endonuclease</keyword>
<protein>
    <recommendedName>
        <fullName evidence="11">Type I restriction enzyme endonuclease subunit</fullName>
        <shortName evidence="11">R protein</shortName>
        <ecNumber evidence="11">3.1.21.3</ecNumber>
    </recommendedName>
</protein>
<accession>F0QQ78</accession>
<dbReference type="Pfam" id="PF04313">
    <property type="entry name" value="HSDR_N"/>
    <property type="match status" value="1"/>
</dbReference>
<evidence type="ECO:0000256" key="3">
    <source>
        <dbReference type="ARBA" id="ARBA00011296"/>
    </source>
</evidence>
<dbReference type="SUPFAM" id="SSF52540">
    <property type="entry name" value="P-loop containing nucleoside triphosphate hydrolases"/>
    <property type="match status" value="1"/>
</dbReference>
<evidence type="ECO:0000256" key="1">
    <source>
        <dbReference type="ARBA" id="ARBA00000851"/>
    </source>
</evidence>
<dbReference type="PANTHER" id="PTHR30195">
    <property type="entry name" value="TYPE I SITE-SPECIFIC DEOXYRIBONUCLEASE PROTEIN SUBUNIT M AND R"/>
    <property type="match status" value="1"/>
</dbReference>
<dbReference type="InterPro" id="IPR007409">
    <property type="entry name" value="Restrct_endonuc_type1_HsdR_N"/>
</dbReference>
<dbReference type="InterPro" id="IPR051268">
    <property type="entry name" value="Type-I_R_enzyme_R_subunit"/>
</dbReference>
<keyword evidence="5 11" id="KW-0547">Nucleotide-binding</keyword>
<dbReference type="HOGENOM" id="CLU_005762_1_1_14"/>
<comment type="similarity">
    <text evidence="2 11">Belongs to the HsdR family.</text>
</comment>
<keyword evidence="10 11" id="KW-0238">DNA-binding</keyword>
<dbReference type="Gene3D" id="3.40.50.300">
    <property type="entry name" value="P-loop containing nucleotide triphosphate hydrolases"/>
    <property type="match status" value="2"/>
</dbReference>
<reference evidence="14 15" key="1">
    <citation type="journal article" date="2011" name="J. Bacteriol.">
        <title>Complete genome sequences of two hemotropic Mycoplasmas, Mycoplasma haemofelis strain Ohio2 and Mycoplasma suis strain Illinois.</title>
        <authorList>
            <person name="Messick J.B."/>
            <person name="Santos A.P."/>
            <person name="Guimaraes A.M."/>
        </authorList>
    </citation>
    <scope>NUCLEOTIDE SEQUENCE [LARGE SCALE GENOMIC DNA]</scope>
    <source>
        <strain evidence="14 15">Illinois</strain>
    </source>
</reference>
<keyword evidence="8 11" id="KW-0378">Hydrolase</keyword>
<dbReference type="GO" id="GO:0005524">
    <property type="term" value="F:ATP binding"/>
    <property type="evidence" value="ECO:0007669"/>
    <property type="project" value="UniProtKB-KW"/>
</dbReference>
<evidence type="ECO:0000259" key="13">
    <source>
        <dbReference type="Pfam" id="PF18766"/>
    </source>
</evidence>
<feature type="domain" description="SWI2/SNF2 ATPase" evidence="13">
    <location>
        <begin position="251"/>
        <end position="469"/>
    </location>
</feature>
<dbReference type="PANTHER" id="PTHR30195:SF15">
    <property type="entry name" value="TYPE I RESTRICTION ENZYME HINDI ENDONUCLEASE SUBUNIT"/>
    <property type="match status" value="1"/>
</dbReference>
<dbReference type="KEGG" id="mss:MSU_0104"/>
<keyword evidence="15" id="KW-1185">Reference proteome</keyword>
<evidence type="ECO:0000313" key="15">
    <source>
        <dbReference type="Proteomes" id="UP000007484"/>
    </source>
</evidence>
<dbReference type="EMBL" id="CP002525">
    <property type="protein sequence ID" value="ADX97648.1"/>
    <property type="molecule type" value="Genomic_DNA"/>
</dbReference>
<dbReference type="GO" id="GO:0009035">
    <property type="term" value="F:type I site-specific deoxyribonuclease activity"/>
    <property type="evidence" value="ECO:0007669"/>
    <property type="project" value="UniProtKB-EC"/>
</dbReference>
<dbReference type="STRING" id="768700.MSU_0104"/>
<dbReference type="CDD" id="cd22332">
    <property type="entry name" value="HsdR_N"/>
    <property type="match status" value="1"/>
</dbReference>
<dbReference type="GO" id="GO:0009307">
    <property type="term" value="P:DNA restriction-modification system"/>
    <property type="evidence" value="ECO:0007669"/>
    <property type="project" value="UniProtKB-KW"/>
</dbReference>
<evidence type="ECO:0000256" key="6">
    <source>
        <dbReference type="ARBA" id="ARBA00022747"/>
    </source>
</evidence>
<dbReference type="AlphaFoldDB" id="F0QQ78"/>
<evidence type="ECO:0000256" key="7">
    <source>
        <dbReference type="ARBA" id="ARBA00022759"/>
    </source>
</evidence>
<dbReference type="InterPro" id="IPR004473">
    <property type="entry name" value="Restrct_endonuc_typeI_HsdR"/>
</dbReference>
<dbReference type="RefSeq" id="WP_013609615.1">
    <property type="nucleotide sequence ID" value="NC_015155.1"/>
</dbReference>
<comment type="subunit">
    <text evidence="3 11">The type I restriction/modification system is composed of three polypeptides R, M and S.</text>
</comment>
<evidence type="ECO:0000259" key="12">
    <source>
        <dbReference type="Pfam" id="PF04313"/>
    </source>
</evidence>
<dbReference type="NCBIfam" id="TIGR00348">
    <property type="entry name" value="hsdR"/>
    <property type="match status" value="1"/>
</dbReference>
<gene>
    <name evidence="14" type="ordered locus">MSU_0104</name>
</gene>
<keyword evidence="9 11" id="KW-0067">ATP-binding</keyword>
<dbReference type="InterPro" id="IPR040980">
    <property type="entry name" value="SWI2_SNF2"/>
</dbReference>
<evidence type="ECO:0000256" key="11">
    <source>
        <dbReference type="RuleBase" id="RU364115"/>
    </source>
</evidence>
<evidence type="ECO:0000256" key="2">
    <source>
        <dbReference type="ARBA" id="ARBA00008598"/>
    </source>
</evidence>
<evidence type="ECO:0000256" key="8">
    <source>
        <dbReference type="ARBA" id="ARBA00022801"/>
    </source>
</evidence>
<keyword evidence="6 11" id="KW-0680">Restriction system</keyword>
<proteinExistence type="inferred from homology"/>